<gene>
    <name evidence="2" type="ORF">NDU88_000698</name>
</gene>
<feature type="compositionally biased region" description="Basic and acidic residues" evidence="1">
    <location>
        <begin position="79"/>
        <end position="89"/>
    </location>
</feature>
<dbReference type="EMBL" id="JANPWB010000015">
    <property type="protein sequence ID" value="KAJ1087531.1"/>
    <property type="molecule type" value="Genomic_DNA"/>
</dbReference>
<evidence type="ECO:0000313" key="2">
    <source>
        <dbReference type="EMBL" id="KAJ1087531.1"/>
    </source>
</evidence>
<feature type="region of interest" description="Disordered" evidence="1">
    <location>
        <begin position="69"/>
        <end position="89"/>
    </location>
</feature>
<proteinExistence type="predicted"/>
<comment type="caution">
    <text evidence="2">The sequence shown here is derived from an EMBL/GenBank/DDBJ whole genome shotgun (WGS) entry which is preliminary data.</text>
</comment>
<protein>
    <submittedName>
        <fullName evidence="2">Uncharacterized protein</fullName>
    </submittedName>
</protein>
<evidence type="ECO:0000313" key="3">
    <source>
        <dbReference type="Proteomes" id="UP001066276"/>
    </source>
</evidence>
<accession>A0AAV7L7B2</accession>
<reference evidence="2" key="1">
    <citation type="journal article" date="2022" name="bioRxiv">
        <title>Sequencing and chromosome-scale assembly of the giantPleurodeles waltlgenome.</title>
        <authorList>
            <person name="Brown T."/>
            <person name="Elewa A."/>
            <person name="Iarovenko S."/>
            <person name="Subramanian E."/>
            <person name="Araus A.J."/>
            <person name="Petzold A."/>
            <person name="Susuki M."/>
            <person name="Suzuki K.-i.T."/>
            <person name="Hayashi T."/>
            <person name="Toyoda A."/>
            <person name="Oliveira C."/>
            <person name="Osipova E."/>
            <person name="Leigh N.D."/>
            <person name="Simon A."/>
            <person name="Yun M.H."/>
        </authorList>
    </citation>
    <scope>NUCLEOTIDE SEQUENCE</scope>
    <source>
        <strain evidence="2">20211129_DDA</strain>
        <tissue evidence="2">Liver</tissue>
    </source>
</reference>
<dbReference type="AlphaFoldDB" id="A0AAV7L7B2"/>
<evidence type="ECO:0000256" key="1">
    <source>
        <dbReference type="SAM" id="MobiDB-lite"/>
    </source>
</evidence>
<name>A0AAV7L7B2_PLEWA</name>
<keyword evidence="3" id="KW-1185">Reference proteome</keyword>
<organism evidence="2 3">
    <name type="scientific">Pleurodeles waltl</name>
    <name type="common">Iberian ribbed newt</name>
    <dbReference type="NCBI Taxonomy" id="8319"/>
    <lineage>
        <taxon>Eukaryota</taxon>
        <taxon>Metazoa</taxon>
        <taxon>Chordata</taxon>
        <taxon>Craniata</taxon>
        <taxon>Vertebrata</taxon>
        <taxon>Euteleostomi</taxon>
        <taxon>Amphibia</taxon>
        <taxon>Batrachia</taxon>
        <taxon>Caudata</taxon>
        <taxon>Salamandroidea</taxon>
        <taxon>Salamandridae</taxon>
        <taxon>Pleurodelinae</taxon>
        <taxon>Pleurodeles</taxon>
    </lineage>
</organism>
<sequence length="89" mass="9985">MWVLGSRGGTRRCWCQAAAARGGGHIAWEVRASRPRLARGAGREPTRWLIERVLRHPVDGSVACPSPAAGRVNYSLRPTQKERERRRNV</sequence>
<dbReference type="Proteomes" id="UP001066276">
    <property type="component" value="Chromosome 11"/>
</dbReference>